<reference evidence="8 9" key="1">
    <citation type="submission" date="2017-09" db="EMBL/GenBank/DDBJ databases">
        <authorList>
            <person name="Lee N."/>
            <person name="Cho B.-K."/>
        </authorList>
    </citation>
    <scope>NUCLEOTIDE SEQUENCE [LARGE SCALE GENOMIC DNA]</scope>
    <source>
        <strain evidence="8 9">ATCC 27465</strain>
    </source>
</reference>
<comment type="similarity">
    <text evidence="3">Belongs to the glycosyl hydrolase 5 (cellulase A) family.</text>
</comment>
<dbReference type="GO" id="GO:0000272">
    <property type="term" value="P:polysaccharide catabolic process"/>
    <property type="evidence" value="ECO:0007669"/>
    <property type="project" value="InterPro"/>
</dbReference>
<dbReference type="Gene3D" id="3.20.20.80">
    <property type="entry name" value="Glycosidases"/>
    <property type="match status" value="1"/>
</dbReference>
<organism evidence="8 9">
    <name type="scientific">Streptomyces spectabilis</name>
    <dbReference type="NCBI Taxonomy" id="68270"/>
    <lineage>
        <taxon>Bacteria</taxon>
        <taxon>Bacillati</taxon>
        <taxon>Actinomycetota</taxon>
        <taxon>Actinomycetes</taxon>
        <taxon>Kitasatosporales</taxon>
        <taxon>Streptomycetaceae</taxon>
        <taxon>Streptomyces</taxon>
    </lineage>
</organism>
<keyword evidence="5" id="KW-0732">Signal</keyword>
<evidence type="ECO:0000256" key="3">
    <source>
        <dbReference type="RuleBase" id="RU361153"/>
    </source>
</evidence>
<dbReference type="EC" id="3.2.1.123" evidence="7"/>
<feature type="compositionally biased region" description="Basic and acidic residues" evidence="4">
    <location>
        <begin position="500"/>
        <end position="510"/>
    </location>
</feature>
<dbReference type="AlphaFoldDB" id="A0A5P2XI64"/>
<feature type="region of interest" description="Disordered" evidence="4">
    <location>
        <begin position="26"/>
        <end position="68"/>
    </location>
</feature>
<dbReference type="RefSeq" id="WP_150515044.1">
    <property type="nucleotide sequence ID" value="NZ_BMSQ01000010.1"/>
</dbReference>
<feature type="chain" id="PRO_5044623392" evidence="5">
    <location>
        <begin position="31"/>
        <end position="510"/>
    </location>
</feature>
<dbReference type="PANTHER" id="PTHR31308">
    <property type="match status" value="1"/>
</dbReference>
<reference evidence="7 10" key="2">
    <citation type="submission" date="2020-08" db="EMBL/GenBank/DDBJ databases">
        <title>Genomic Encyclopedia of Type Strains, Phase III (KMG-III): the genomes of soil and plant-associated and newly described type strains.</title>
        <authorList>
            <person name="Whitman W."/>
        </authorList>
    </citation>
    <scope>NUCLEOTIDE SEQUENCE [LARGE SCALE GENOMIC DNA]</scope>
    <source>
        <strain evidence="7 10">CECT 3146</strain>
    </source>
</reference>
<evidence type="ECO:0000256" key="5">
    <source>
        <dbReference type="SAM" id="SignalP"/>
    </source>
</evidence>
<dbReference type="Gene3D" id="2.60.40.1180">
    <property type="entry name" value="Golgi alpha-mannosidase II"/>
    <property type="match status" value="1"/>
</dbReference>
<sequence>MAPRRVRRLVPAVLLAVALLGGVLTPTAQAGPPTVQAGPAAARADDSPRAGAGGTSPPAGATDIPRLTDRRGRTLTLRGWNVEDKTHQGDEALSAITERHFRDLRARGFNVARLLVFWDDLEPRRGHYSHRYLRKIQRILGWAHKHRVQVVLDAHQDVFGPAFGHRGIPRWATRTDGLPFTPHPDDWFAEYFEPAVQRAFTHLYEDADLRTAQVRMWRLIADRFGGHPALLGYDLINEPMGELRPGEGLATAARRIEATQLTPLYNRLADAIRTRDHATWLFVEPTPIVGEGVPTGLGRIDDERVVYAPHFYNTAMEAGADYDPSAGWIEAYERAVTAYPREHGLPVVVGEWGPLNNGLPNMRRFYDDALASLNRYSSGWAGYVWCYGGGYCALDPDGRFRTNKERTATPYAPAVAGTVREDVHDPGTATYRLSYRATRRPGTTELSLPPSPTGWRVQVSGRGAHASADSVPAGRAGQVKVWAARHEAVDVRVTPGPGHGPHESPERKAD</sequence>
<evidence type="ECO:0000256" key="2">
    <source>
        <dbReference type="ARBA" id="ARBA00023295"/>
    </source>
</evidence>
<dbReference type="Proteomes" id="UP000326505">
    <property type="component" value="Chromosome"/>
</dbReference>
<dbReference type="EMBL" id="CP023690">
    <property type="protein sequence ID" value="QEV64188.1"/>
    <property type="molecule type" value="Genomic_DNA"/>
</dbReference>
<feature type="signal peptide" evidence="5">
    <location>
        <begin position="1"/>
        <end position="30"/>
    </location>
</feature>
<keyword evidence="10" id="KW-1185">Reference proteome</keyword>
<protein>
    <submittedName>
        <fullName evidence="8">Endoglycoceramidase</fullName>
    </submittedName>
    <submittedName>
        <fullName evidence="7">Endoglycosylceramidase</fullName>
        <ecNumber evidence="7">3.2.1.123</ecNumber>
    </submittedName>
</protein>
<dbReference type="Proteomes" id="UP000549009">
    <property type="component" value="Unassembled WGS sequence"/>
</dbReference>
<evidence type="ECO:0000313" key="9">
    <source>
        <dbReference type="Proteomes" id="UP000326505"/>
    </source>
</evidence>
<evidence type="ECO:0000256" key="4">
    <source>
        <dbReference type="SAM" id="MobiDB-lite"/>
    </source>
</evidence>
<dbReference type="Pfam" id="PF00150">
    <property type="entry name" value="Cellulase"/>
    <property type="match status" value="1"/>
</dbReference>
<accession>A0A5P2XI64</accession>
<keyword evidence="1 3" id="KW-0378">Hydrolase</keyword>
<name>A0A5P2XI64_STRST</name>
<dbReference type="KEGG" id="sspb:CP982_40440"/>
<evidence type="ECO:0000313" key="7">
    <source>
        <dbReference type="EMBL" id="MBB5102446.1"/>
    </source>
</evidence>
<dbReference type="GO" id="GO:0047876">
    <property type="term" value="F:endoglycosylceramidase activity"/>
    <property type="evidence" value="ECO:0007669"/>
    <property type="project" value="UniProtKB-EC"/>
</dbReference>
<dbReference type="InterPro" id="IPR017853">
    <property type="entry name" value="GH"/>
</dbReference>
<dbReference type="PANTHER" id="PTHR31308:SF3">
    <property type="entry name" value="ENDOGLYCOCERAMIDASE"/>
    <property type="match status" value="1"/>
</dbReference>
<dbReference type="InterPro" id="IPR013780">
    <property type="entry name" value="Glyco_hydro_b"/>
</dbReference>
<feature type="region of interest" description="Disordered" evidence="4">
    <location>
        <begin position="487"/>
        <end position="510"/>
    </location>
</feature>
<gene>
    <name evidence="8" type="ORF">CP982_40440</name>
    <name evidence="7" type="ORF">FHS40_001499</name>
</gene>
<dbReference type="SUPFAM" id="SSF51445">
    <property type="entry name" value="(Trans)glycosidases"/>
    <property type="match status" value="1"/>
</dbReference>
<dbReference type="InterPro" id="IPR052066">
    <property type="entry name" value="Glycosphingolipid_Hydrolases"/>
</dbReference>
<evidence type="ECO:0000313" key="8">
    <source>
        <dbReference type="EMBL" id="QEV64188.1"/>
    </source>
</evidence>
<evidence type="ECO:0000256" key="1">
    <source>
        <dbReference type="ARBA" id="ARBA00022801"/>
    </source>
</evidence>
<dbReference type="InterPro" id="IPR001547">
    <property type="entry name" value="Glyco_hydro_5"/>
</dbReference>
<feature type="domain" description="Glycoside hydrolase family 5" evidence="6">
    <location>
        <begin position="92"/>
        <end position="387"/>
    </location>
</feature>
<evidence type="ECO:0000259" key="6">
    <source>
        <dbReference type="Pfam" id="PF00150"/>
    </source>
</evidence>
<keyword evidence="2 3" id="KW-0326">Glycosidase</keyword>
<evidence type="ECO:0000313" key="10">
    <source>
        <dbReference type="Proteomes" id="UP000549009"/>
    </source>
</evidence>
<dbReference type="EMBL" id="JACHJD010000002">
    <property type="protein sequence ID" value="MBB5102446.1"/>
    <property type="molecule type" value="Genomic_DNA"/>
</dbReference>
<dbReference type="OrthoDB" id="4771662at2"/>
<proteinExistence type="inferred from homology"/>